<dbReference type="Gene3D" id="3.40.50.300">
    <property type="entry name" value="P-loop containing nucleotide triphosphate hydrolases"/>
    <property type="match status" value="2"/>
</dbReference>
<dbReference type="InterPro" id="IPR002464">
    <property type="entry name" value="DNA/RNA_helicase_DEAH_CS"/>
</dbReference>
<dbReference type="InterPro" id="IPR044876">
    <property type="entry name" value="HRDC_dom_sf"/>
</dbReference>
<dbReference type="PROSITE" id="PS00690">
    <property type="entry name" value="DEAH_ATP_HELICASE"/>
    <property type="match status" value="1"/>
</dbReference>
<dbReference type="InterPro" id="IPR036388">
    <property type="entry name" value="WH-like_DNA-bd_sf"/>
</dbReference>
<evidence type="ECO:0000256" key="6">
    <source>
        <dbReference type="ARBA" id="ARBA00022741"/>
    </source>
</evidence>
<keyword evidence="9" id="KW-0347">Helicase</keyword>
<keyword evidence="13" id="KW-0234">DNA repair</keyword>
<evidence type="ECO:0000256" key="23">
    <source>
        <dbReference type="SAM" id="MobiDB-lite"/>
    </source>
</evidence>
<dbReference type="GO" id="GO:0006260">
    <property type="term" value="P:DNA replication"/>
    <property type="evidence" value="ECO:0007669"/>
    <property type="project" value="UniProtKB-KW"/>
</dbReference>
<evidence type="ECO:0000256" key="12">
    <source>
        <dbReference type="ARBA" id="ARBA00023125"/>
    </source>
</evidence>
<dbReference type="PANTHER" id="PTHR13710">
    <property type="entry name" value="DNA HELICASE RECQ FAMILY MEMBER"/>
    <property type="match status" value="1"/>
</dbReference>
<evidence type="ECO:0000259" key="25">
    <source>
        <dbReference type="PROSITE" id="PS51192"/>
    </source>
</evidence>
<dbReference type="FunFam" id="3.40.50.300:FF:000340">
    <property type="entry name" value="Bloom syndrome, RecQ helicase"/>
    <property type="match status" value="1"/>
</dbReference>
<dbReference type="SMART" id="SM00341">
    <property type="entry name" value="HRDC"/>
    <property type="match status" value="1"/>
</dbReference>
<reference evidence="27" key="1">
    <citation type="submission" date="2013-04" db="EMBL/GenBank/DDBJ databases">
        <authorList>
            <person name="Qu J."/>
            <person name="Murali S.C."/>
            <person name="Bandaranaike D."/>
            <person name="Bellair M."/>
            <person name="Blankenburg K."/>
            <person name="Chao H."/>
            <person name="Dinh H."/>
            <person name="Doddapaneni H."/>
            <person name="Downs B."/>
            <person name="Dugan-Rocha S."/>
            <person name="Elkadiri S."/>
            <person name="Gnanaolivu R.D."/>
            <person name="Hernandez B."/>
            <person name="Javaid M."/>
            <person name="Jayaseelan J.C."/>
            <person name="Lee S."/>
            <person name="Li M."/>
            <person name="Ming W."/>
            <person name="Munidasa M."/>
            <person name="Muniz J."/>
            <person name="Nguyen L."/>
            <person name="Ongeri F."/>
            <person name="Osuji N."/>
            <person name="Pu L.-L."/>
            <person name="Puazo M."/>
            <person name="Qu C."/>
            <person name="Quiroz J."/>
            <person name="Raj R."/>
            <person name="Weissenberger G."/>
            <person name="Xin Y."/>
            <person name="Zou X."/>
            <person name="Han Y."/>
            <person name="Richards S."/>
            <person name="Worley K."/>
            <person name="Muzny D."/>
            <person name="Gibbs R."/>
        </authorList>
    </citation>
    <scope>NUCLEOTIDE SEQUENCE</scope>
    <source>
        <strain evidence="27">Sampled in the wild</strain>
    </source>
</reference>
<dbReference type="Gene3D" id="1.10.10.10">
    <property type="entry name" value="Winged helix-like DNA-binding domain superfamily/Winged helix DNA-binding domain"/>
    <property type="match status" value="1"/>
</dbReference>
<dbReference type="Pfam" id="PF00570">
    <property type="entry name" value="HRDC"/>
    <property type="match status" value="1"/>
</dbReference>
<keyword evidence="12" id="KW-0238">DNA-binding</keyword>
<evidence type="ECO:0000256" key="18">
    <source>
        <dbReference type="ARBA" id="ARBA00044542"/>
    </source>
</evidence>
<organism evidence="27 28">
    <name type="scientific">Ladona fulva</name>
    <name type="common">Scarce chaser dragonfly</name>
    <name type="synonym">Libellula fulva</name>
    <dbReference type="NCBI Taxonomy" id="123851"/>
    <lineage>
        <taxon>Eukaryota</taxon>
        <taxon>Metazoa</taxon>
        <taxon>Ecdysozoa</taxon>
        <taxon>Arthropoda</taxon>
        <taxon>Hexapoda</taxon>
        <taxon>Insecta</taxon>
        <taxon>Pterygota</taxon>
        <taxon>Palaeoptera</taxon>
        <taxon>Odonata</taxon>
        <taxon>Epiprocta</taxon>
        <taxon>Anisoptera</taxon>
        <taxon>Libelluloidea</taxon>
        <taxon>Libellulidae</taxon>
        <taxon>Ladona</taxon>
    </lineage>
</organism>
<comment type="similarity">
    <text evidence="3">Belongs to the helicase family. RecQ subfamily.</text>
</comment>
<protein>
    <recommendedName>
        <fullName evidence="20">RecQ-like DNA helicase BLM</fullName>
        <ecNumber evidence="17">5.6.2.4</ecNumber>
    </recommendedName>
    <alternativeName>
        <fullName evidence="21">Bloom syndrome protein homolog</fullName>
    </alternativeName>
    <alternativeName>
        <fullName evidence="18">DNA 3'-5' helicase BLM</fullName>
    </alternativeName>
    <alternativeName>
        <fullName evidence="22">RecQ helicase homolog</fullName>
    </alternativeName>
</protein>
<keyword evidence="5" id="KW-0479">Metal-binding</keyword>
<evidence type="ECO:0000256" key="10">
    <source>
        <dbReference type="ARBA" id="ARBA00022833"/>
    </source>
</evidence>
<evidence type="ECO:0000256" key="20">
    <source>
        <dbReference type="ARBA" id="ARBA00073450"/>
    </source>
</evidence>
<feature type="compositionally biased region" description="Polar residues" evidence="23">
    <location>
        <begin position="1287"/>
        <end position="1304"/>
    </location>
</feature>
<feature type="domain" description="Helicase ATP-binding" evidence="25">
    <location>
        <begin position="614"/>
        <end position="789"/>
    </location>
</feature>
<evidence type="ECO:0000256" key="2">
    <source>
        <dbReference type="ARBA" id="ARBA00004123"/>
    </source>
</evidence>
<accession>A0A8K0JVQ6</accession>
<keyword evidence="7" id="KW-0227">DNA damage</keyword>
<feature type="compositionally biased region" description="Acidic residues" evidence="23">
    <location>
        <begin position="1223"/>
        <end position="1232"/>
    </location>
</feature>
<dbReference type="SMART" id="SM00956">
    <property type="entry name" value="RQC"/>
    <property type="match status" value="1"/>
</dbReference>
<dbReference type="Pfam" id="PF09382">
    <property type="entry name" value="RQC"/>
    <property type="match status" value="1"/>
</dbReference>
<evidence type="ECO:0000256" key="8">
    <source>
        <dbReference type="ARBA" id="ARBA00022801"/>
    </source>
</evidence>
<reference evidence="27" key="2">
    <citation type="submission" date="2017-10" db="EMBL/GenBank/DDBJ databases">
        <title>Ladona fulva Genome sequencing and assembly.</title>
        <authorList>
            <person name="Murali S."/>
            <person name="Richards S."/>
            <person name="Bandaranaike D."/>
            <person name="Bellair M."/>
            <person name="Blankenburg K."/>
            <person name="Chao H."/>
            <person name="Dinh H."/>
            <person name="Doddapaneni H."/>
            <person name="Dugan-Rocha S."/>
            <person name="Elkadiri S."/>
            <person name="Gnanaolivu R."/>
            <person name="Hernandez B."/>
            <person name="Skinner E."/>
            <person name="Javaid M."/>
            <person name="Lee S."/>
            <person name="Li M."/>
            <person name="Ming W."/>
            <person name="Munidasa M."/>
            <person name="Muniz J."/>
            <person name="Nguyen L."/>
            <person name="Hughes D."/>
            <person name="Osuji N."/>
            <person name="Pu L.-L."/>
            <person name="Puazo M."/>
            <person name="Qu C."/>
            <person name="Quiroz J."/>
            <person name="Raj R."/>
            <person name="Weissenberger G."/>
            <person name="Xin Y."/>
            <person name="Zou X."/>
            <person name="Han Y."/>
            <person name="Worley K."/>
            <person name="Muzny D."/>
            <person name="Gibbs R."/>
        </authorList>
    </citation>
    <scope>NUCLEOTIDE SEQUENCE</scope>
    <source>
        <strain evidence="27">Sampled in the wild</strain>
    </source>
</reference>
<evidence type="ECO:0000256" key="4">
    <source>
        <dbReference type="ARBA" id="ARBA00022705"/>
    </source>
</evidence>
<dbReference type="NCBIfam" id="TIGR00614">
    <property type="entry name" value="recQ_fam"/>
    <property type="match status" value="1"/>
</dbReference>
<dbReference type="GO" id="GO:0005737">
    <property type="term" value="C:cytoplasm"/>
    <property type="evidence" value="ECO:0007669"/>
    <property type="project" value="TreeGrafter"/>
</dbReference>
<dbReference type="Pfam" id="PF00270">
    <property type="entry name" value="DEAD"/>
    <property type="match status" value="1"/>
</dbReference>
<dbReference type="GO" id="GO:0005694">
    <property type="term" value="C:chromosome"/>
    <property type="evidence" value="ECO:0007669"/>
    <property type="project" value="TreeGrafter"/>
</dbReference>
<comment type="subcellular location">
    <subcellularLocation>
        <location evidence="2">Nucleus</location>
    </subcellularLocation>
</comment>
<dbReference type="GO" id="GO:0043138">
    <property type="term" value="F:3'-5' DNA helicase activity"/>
    <property type="evidence" value="ECO:0007669"/>
    <property type="project" value="UniProtKB-EC"/>
</dbReference>
<feature type="compositionally biased region" description="Polar residues" evidence="23">
    <location>
        <begin position="394"/>
        <end position="413"/>
    </location>
</feature>
<feature type="region of interest" description="Disordered" evidence="23">
    <location>
        <begin position="345"/>
        <end position="413"/>
    </location>
</feature>
<proteinExistence type="inferred from homology"/>
<feature type="region of interest" description="Disordered" evidence="23">
    <location>
        <begin position="457"/>
        <end position="478"/>
    </location>
</feature>
<keyword evidence="11" id="KW-0067">ATP-binding</keyword>
<dbReference type="EC" id="5.6.2.4" evidence="17"/>
<evidence type="ECO:0000256" key="15">
    <source>
        <dbReference type="ARBA" id="ARBA00023242"/>
    </source>
</evidence>
<dbReference type="Proteomes" id="UP000792457">
    <property type="component" value="Unassembled WGS sequence"/>
</dbReference>
<feature type="domain" description="Helicase C-terminal" evidence="26">
    <location>
        <begin position="815"/>
        <end position="960"/>
    </location>
</feature>
<comment type="caution">
    <text evidence="27">The sequence shown here is derived from an EMBL/GenBank/DDBJ whole genome shotgun (WGS) entry which is preliminary data.</text>
</comment>
<comment type="catalytic activity">
    <reaction evidence="19">
        <text>ATP + H2O = ADP + phosphate + H(+)</text>
        <dbReference type="Rhea" id="RHEA:13065"/>
        <dbReference type="ChEBI" id="CHEBI:15377"/>
        <dbReference type="ChEBI" id="CHEBI:15378"/>
        <dbReference type="ChEBI" id="CHEBI:30616"/>
        <dbReference type="ChEBI" id="CHEBI:43474"/>
        <dbReference type="ChEBI" id="CHEBI:456216"/>
    </reaction>
</comment>
<dbReference type="PROSITE" id="PS50967">
    <property type="entry name" value="HRDC"/>
    <property type="match status" value="1"/>
</dbReference>
<evidence type="ECO:0000256" key="7">
    <source>
        <dbReference type="ARBA" id="ARBA00022763"/>
    </source>
</evidence>
<evidence type="ECO:0000256" key="5">
    <source>
        <dbReference type="ARBA" id="ARBA00022723"/>
    </source>
</evidence>
<dbReference type="Pfam" id="PF16124">
    <property type="entry name" value="RecQ_Zn_bind"/>
    <property type="match status" value="1"/>
</dbReference>
<dbReference type="GO" id="GO:0046872">
    <property type="term" value="F:metal ion binding"/>
    <property type="evidence" value="ECO:0007669"/>
    <property type="project" value="UniProtKB-KW"/>
</dbReference>
<dbReference type="InterPro" id="IPR014001">
    <property type="entry name" value="Helicase_ATP-bd"/>
</dbReference>
<name>A0A8K0JVQ6_LADFU</name>
<dbReference type="InterPro" id="IPR027417">
    <property type="entry name" value="P-loop_NTPase"/>
</dbReference>
<dbReference type="PROSITE" id="PS51192">
    <property type="entry name" value="HELICASE_ATP_BIND_1"/>
    <property type="match status" value="1"/>
</dbReference>
<dbReference type="Gene3D" id="1.10.150.80">
    <property type="entry name" value="HRDC domain"/>
    <property type="match status" value="1"/>
</dbReference>
<dbReference type="SMART" id="SM00490">
    <property type="entry name" value="HELICc"/>
    <property type="match status" value="1"/>
</dbReference>
<dbReference type="SMART" id="SM00487">
    <property type="entry name" value="DEXDc"/>
    <property type="match status" value="1"/>
</dbReference>
<dbReference type="FunFam" id="3.40.50.300:FF:000537">
    <property type="entry name" value="Bloom syndrome RecQ-like helicase"/>
    <property type="match status" value="1"/>
</dbReference>
<evidence type="ECO:0000256" key="16">
    <source>
        <dbReference type="ARBA" id="ARBA00034617"/>
    </source>
</evidence>
<dbReference type="CDD" id="cd18794">
    <property type="entry name" value="SF2_C_RecQ"/>
    <property type="match status" value="1"/>
</dbReference>
<keyword evidence="15" id="KW-0539">Nucleus</keyword>
<dbReference type="SUPFAM" id="SSF52540">
    <property type="entry name" value="P-loop containing nucleoside triphosphate hydrolases"/>
    <property type="match status" value="2"/>
</dbReference>
<evidence type="ECO:0000259" key="26">
    <source>
        <dbReference type="PROSITE" id="PS51194"/>
    </source>
</evidence>
<dbReference type="SUPFAM" id="SSF47819">
    <property type="entry name" value="HRDC-like"/>
    <property type="match status" value="1"/>
</dbReference>
<evidence type="ECO:0000256" key="3">
    <source>
        <dbReference type="ARBA" id="ARBA00005446"/>
    </source>
</evidence>
<dbReference type="GO" id="GO:0009378">
    <property type="term" value="F:four-way junction helicase activity"/>
    <property type="evidence" value="ECO:0007669"/>
    <property type="project" value="TreeGrafter"/>
</dbReference>
<dbReference type="PANTHER" id="PTHR13710:SF153">
    <property type="entry name" value="RECQ-LIKE DNA HELICASE BLM"/>
    <property type="match status" value="1"/>
</dbReference>
<dbReference type="OrthoDB" id="10261556at2759"/>
<feature type="compositionally biased region" description="Polar residues" evidence="23">
    <location>
        <begin position="345"/>
        <end position="385"/>
    </location>
</feature>
<feature type="region of interest" description="Disordered" evidence="23">
    <location>
        <begin position="1222"/>
        <end position="1336"/>
    </location>
</feature>
<dbReference type="InterPro" id="IPR004589">
    <property type="entry name" value="DNA_helicase_ATP-dep_RecQ"/>
</dbReference>
<dbReference type="Pfam" id="PF00271">
    <property type="entry name" value="Helicase_C"/>
    <property type="match status" value="1"/>
</dbReference>
<keyword evidence="28" id="KW-1185">Reference proteome</keyword>
<evidence type="ECO:0000256" key="13">
    <source>
        <dbReference type="ARBA" id="ARBA00023204"/>
    </source>
</evidence>
<keyword evidence="4" id="KW-0235">DNA replication</keyword>
<feature type="domain" description="HRDC" evidence="24">
    <location>
        <begin position="1137"/>
        <end position="1217"/>
    </location>
</feature>
<evidence type="ECO:0000259" key="24">
    <source>
        <dbReference type="PROSITE" id="PS50967"/>
    </source>
</evidence>
<evidence type="ECO:0000256" key="19">
    <source>
        <dbReference type="ARBA" id="ARBA00049360"/>
    </source>
</evidence>
<feature type="region of interest" description="Disordered" evidence="23">
    <location>
        <begin position="134"/>
        <end position="160"/>
    </location>
</feature>
<sequence>MNRKIREGSERSQKTLNGFVYRRPLISSSSRNLISPSPAFPKPLAAVPPQASEKNVTAENFASKQSTLAVDHKFTEEDKPTDEFRFEVFEENFATGELESLKEKPKVSGDEEIDIIKPTKGSKVTKVLASDSEEDTVNKIDDDSDFEDAPSKKIEVSRSDSPEVEILCPSPVVSQKKKREGFIIKRRSSLSNENNTLNAEVLVEDSPDIEPKQTSSPEPKERNNAKMRLWLKRIESHFSKSNISPTMPYSDLASAENELNNVYMKVIEKSAEILEKIPIRALKEITGLDSSIFIEMKCIRKRLTAKQKLIRSYLKNKESEDRVNSDSIEVPGILKDEGAWSENLSFTSQTSESLNQSGEESKNQAQSPSSICSSPFAQTVPQSPSLLRVRERTQQSSGNFNTLHNVLRSESSSEWSEMNRVVTNSVHSNIGQLCDVTGNSSSGSGFKFKTPSLKTNSRTAISQESPFSPVESSAKSNFNSGCGTPVGAIGTKAQLIQERSGNIVSNQAFGNTPFSLKATPVNDQISAFQPKVGSSKSGVSWTSGSQFIDEEDYSRTKNVPFSSYGTSIEEATQPQDLFPQDPLQKALSPTHYPKQVFKERFGLHSFRPNQMEAINAALLGHDCFILMPTGGGKSLCYQLPALITQGVTIVISPLKSLILDQVQKLNSLDIPASHMSGDITMAKQDSIYTELMRREPGLKLLYVTPEKISASSKLLDTLQSLYNRNMLARFVIDEAHCVSQWGHDFRPDYKRLCVLGQRFPNVNMMALTATATPRVRVDVLHQLGMKKPKWFLSSFNRPNLQYKILPKKGKSITKEIVDLIKAQFVRQSGIVYCLSRNECDQVAKDLATAGIKAVSYHAGLTDGQRKQVQHAWINDQFKVVCATIAFGMGIDKSDVRYVIHYSMPKSIEGYYQESGRAGRDGEKAVCILYYSYKDVHRIRRMIALDRSNFEANKTHLDNLWRMVAFCENKVDCRRAQQLNYFGENFDRAKCIAIHSTACDNCLQQDQYKSVDVTEDSKEILRAVEQLCSGGSRWKNNFTLLHFVDIFKGAETKKLRETGDVERLMRKLIIDEYLQEDMIVTKDDIAVAYMKMGPRGPQFLRGNERMLFSMKSSATGKETNRKNSLGGAGTPEVSDELLALQESCYEELKTVVRCFAESLGVNSVSIMNVQALKAMSQIMPESVEEMMKIPHVTQANFEKFGKPLLEITIQYATQKLLMNSGCLDEQDDDDDSCESPYFQSKENVAGPSKVKRKSQDDVVNKIKKKAKTKTATKSGAAGKPRARKVDGTTASKNPSTSKATKTVNSGGAVGLMPLPEPKRMPPNNRPSFLPNPKVTLM</sequence>
<feature type="region of interest" description="Disordered" evidence="23">
    <location>
        <begin position="197"/>
        <end position="222"/>
    </location>
</feature>
<evidence type="ECO:0000256" key="22">
    <source>
        <dbReference type="ARBA" id="ARBA00076271"/>
    </source>
</evidence>
<evidence type="ECO:0000313" key="27">
    <source>
        <dbReference type="EMBL" id="KAG8222765.1"/>
    </source>
</evidence>
<keyword evidence="14" id="KW-0413">Isomerase</keyword>
<dbReference type="InterPro" id="IPR010997">
    <property type="entry name" value="HRDC-like_sf"/>
</dbReference>
<evidence type="ECO:0000256" key="11">
    <source>
        <dbReference type="ARBA" id="ARBA00022840"/>
    </source>
</evidence>
<dbReference type="GO" id="GO:0005634">
    <property type="term" value="C:nucleus"/>
    <property type="evidence" value="ECO:0007669"/>
    <property type="project" value="UniProtKB-SubCell"/>
</dbReference>
<dbReference type="GO" id="GO:0005524">
    <property type="term" value="F:ATP binding"/>
    <property type="evidence" value="ECO:0007669"/>
    <property type="project" value="UniProtKB-KW"/>
</dbReference>
<dbReference type="InterPro" id="IPR001650">
    <property type="entry name" value="Helicase_C-like"/>
</dbReference>
<dbReference type="GO" id="GO:0000724">
    <property type="term" value="P:double-strand break repair via homologous recombination"/>
    <property type="evidence" value="ECO:0007669"/>
    <property type="project" value="TreeGrafter"/>
</dbReference>
<dbReference type="EMBL" id="KZ308144">
    <property type="protein sequence ID" value="KAG8222765.1"/>
    <property type="molecule type" value="Genomic_DNA"/>
</dbReference>
<dbReference type="InterPro" id="IPR032284">
    <property type="entry name" value="RecQ_Zn-bd"/>
</dbReference>
<dbReference type="GO" id="GO:0016787">
    <property type="term" value="F:hydrolase activity"/>
    <property type="evidence" value="ECO:0007669"/>
    <property type="project" value="UniProtKB-KW"/>
</dbReference>
<dbReference type="InterPro" id="IPR011545">
    <property type="entry name" value="DEAD/DEAH_box_helicase_dom"/>
</dbReference>
<evidence type="ECO:0000256" key="17">
    <source>
        <dbReference type="ARBA" id="ARBA00034808"/>
    </source>
</evidence>
<evidence type="ECO:0000256" key="1">
    <source>
        <dbReference type="ARBA" id="ARBA00001947"/>
    </source>
</evidence>
<keyword evidence="6" id="KW-0547">Nucleotide-binding</keyword>
<dbReference type="InterPro" id="IPR018982">
    <property type="entry name" value="RQC_domain"/>
</dbReference>
<dbReference type="GO" id="GO:0003677">
    <property type="term" value="F:DNA binding"/>
    <property type="evidence" value="ECO:0007669"/>
    <property type="project" value="UniProtKB-KW"/>
</dbReference>
<dbReference type="GO" id="GO:0007131">
    <property type="term" value="P:reciprocal meiotic recombination"/>
    <property type="evidence" value="ECO:0007669"/>
    <property type="project" value="UniProtKB-ARBA"/>
</dbReference>
<evidence type="ECO:0000256" key="14">
    <source>
        <dbReference type="ARBA" id="ARBA00023235"/>
    </source>
</evidence>
<comment type="cofactor">
    <cofactor evidence="1">
        <name>Zn(2+)</name>
        <dbReference type="ChEBI" id="CHEBI:29105"/>
    </cofactor>
</comment>
<gene>
    <name evidence="27" type="ORF">J437_LFUL007832</name>
</gene>
<keyword evidence="10" id="KW-0862">Zinc</keyword>
<evidence type="ECO:0000313" key="28">
    <source>
        <dbReference type="Proteomes" id="UP000792457"/>
    </source>
</evidence>
<comment type="catalytic activity">
    <reaction evidence="16">
        <text>Couples ATP hydrolysis with the unwinding of duplex DNA by translocating in the 3'-5' direction.</text>
        <dbReference type="EC" id="5.6.2.4"/>
    </reaction>
</comment>
<dbReference type="PROSITE" id="PS51194">
    <property type="entry name" value="HELICASE_CTER"/>
    <property type="match status" value="1"/>
</dbReference>
<dbReference type="InterPro" id="IPR002121">
    <property type="entry name" value="HRDC_dom"/>
</dbReference>
<feature type="compositionally biased region" description="Basic and acidic residues" evidence="23">
    <location>
        <begin position="149"/>
        <end position="160"/>
    </location>
</feature>
<keyword evidence="8" id="KW-0378">Hydrolase</keyword>
<feature type="compositionally biased region" description="Basic residues" evidence="23">
    <location>
        <begin position="1260"/>
        <end position="1269"/>
    </location>
</feature>
<evidence type="ECO:0000256" key="21">
    <source>
        <dbReference type="ARBA" id="ARBA00076065"/>
    </source>
</evidence>
<evidence type="ECO:0000256" key="9">
    <source>
        <dbReference type="ARBA" id="ARBA00022806"/>
    </source>
</evidence>